<evidence type="ECO:0000256" key="5">
    <source>
        <dbReference type="ARBA" id="ARBA00022741"/>
    </source>
</evidence>
<comment type="caution">
    <text evidence="8">The sequence shown here is derived from an EMBL/GenBank/DDBJ whole genome shotgun (WGS) entry which is preliminary data.</text>
</comment>
<dbReference type="InterPro" id="IPR032423">
    <property type="entry name" value="AAA_assoc_2"/>
</dbReference>
<dbReference type="Pfam" id="PF12002">
    <property type="entry name" value="MgsA_C"/>
    <property type="match status" value="1"/>
</dbReference>
<keyword evidence="6" id="KW-0067">ATP-binding</keyword>
<gene>
    <name evidence="8" type="ORF">XD73_0367</name>
</gene>
<dbReference type="GO" id="GO:0005524">
    <property type="term" value="F:ATP binding"/>
    <property type="evidence" value="ECO:0007669"/>
    <property type="project" value="UniProtKB-KW"/>
</dbReference>
<evidence type="ECO:0000256" key="3">
    <source>
        <dbReference type="ARBA" id="ARBA00020776"/>
    </source>
</evidence>
<dbReference type="Gene3D" id="3.40.50.300">
    <property type="entry name" value="P-loop containing nucleotide triphosphate hydrolases"/>
    <property type="match status" value="1"/>
</dbReference>
<evidence type="ECO:0000256" key="1">
    <source>
        <dbReference type="ARBA" id="ARBA00002393"/>
    </source>
</evidence>
<evidence type="ECO:0000259" key="7">
    <source>
        <dbReference type="SMART" id="SM00382"/>
    </source>
</evidence>
<protein>
    <recommendedName>
        <fullName evidence="3">Replication-associated recombination protein A</fullName>
    </recommendedName>
</protein>
<dbReference type="GO" id="GO:0006261">
    <property type="term" value="P:DNA-templated DNA replication"/>
    <property type="evidence" value="ECO:0007669"/>
    <property type="project" value="TreeGrafter"/>
</dbReference>
<keyword evidence="5" id="KW-0547">Nucleotide-binding</keyword>
<dbReference type="GO" id="GO:0009378">
    <property type="term" value="F:four-way junction helicase activity"/>
    <property type="evidence" value="ECO:0007669"/>
    <property type="project" value="InterPro"/>
</dbReference>
<dbReference type="GO" id="GO:0017116">
    <property type="term" value="F:single-stranded DNA helicase activity"/>
    <property type="evidence" value="ECO:0007669"/>
    <property type="project" value="TreeGrafter"/>
</dbReference>
<evidence type="ECO:0000313" key="9">
    <source>
        <dbReference type="Proteomes" id="UP000064249"/>
    </source>
</evidence>
<dbReference type="FunFam" id="3.40.50.300:FF:000137">
    <property type="entry name" value="Replication-associated recombination protein A"/>
    <property type="match status" value="1"/>
</dbReference>
<dbReference type="InterPro" id="IPR051314">
    <property type="entry name" value="AAA_ATPase_RarA/MGS1/WRNIP1"/>
</dbReference>
<dbReference type="Gene3D" id="1.20.272.10">
    <property type="match status" value="1"/>
</dbReference>
<organism evidence="8 9">
    <name type="scientific">Anaerolinea thermophila</name>
    <dbReference type="NCBI Taxonomy" id="167964"/>
    <lineage>
        <taxon>Bacteria</taxon>
        <taxon>Bacillati</taxon>
        <taxon>Chloroflexota</taxon>
        <taxon>Anaerolineae</taxon>
        <taxon>Anaerolineales</taxon>
        <taxon>Anaerolineaceae</taxon>
        <taxon>Anaerolinea</taxon>
    </lineage>
</organism>
<dbReference type="GO" id="GO:0008047">
    <property type="term" value="F:enzyme activator activity"/>
    <property type="evidence" value="ECO:0007669"/>
    <property type="project" value="TreeGrafter"/>
</dbReference>
<dbReference type="SUPFAM" id="SSF48019">
    <property type="entry name" value="post-AAA+ oligomerization domain-like"/>
    <property type="match status" value="1"/>
</dbReference>
<dbReference type="PANTHER" id="PTHR13779:SF7">
    <property type="entry name" value="ATPASE WRNIP1"/>
    <property type="match status" value="1"/>
</dbReference>
<reference evidence="8 9" key="1">
    <citation type="journal article" date="2015" name="MBio">
        <title>Genome-Resolved Metagenomic Analysis Reveals Roles for Candidate Phyla and Other Microbial Community Members in Biogeochemical Transformations in Oil Reservoirs.</title>
        <authorList>
            <person name="Hu P."/>
            <person name="Tom L."/>
            <person name="Singh A."/>
            <person name="Thomas B.C."/>
            <person name="Baker B.J."/>
            <person name="Piceno Y.M."/>
            <person name="Andersen G.L."/>
            <person name="Banfield J.F."/>
        </authorList>
    </citation>
    <scope>NUCLEOTIDE SEQUENCE [LARGE SCALE GENOMIC DNA]</scope>
    <source>
        <strain evidence="8">46_16</strain>
    </source>
</reference>
<dbReference type="InterPro" id="IPR008921">
    <property type="entry name" value="DNA_pol3_clamp-load_cplx_C"/>
</dbReference>
<evidence type="ECO:0000256" key="2">
    <source>
        <dbReference type="ARBA" id="ARBA00008959"/>
    </source>
</evidence>
<dbReference type="CDD" id="cd00009">
    <property type="entry name" value="AAA"/>
    <property type="match status" value="1"/>
</dbReference>
<comment type="function">
    <text evidence="1">DNA-dependent ATPase that plays important roles in cellular responses to stalled DNA replication processes.</text>
</comment>
<dbReference type="FunFam" id="1.10.8.60:FF:000029">
    <property type="entry name" value="Replication-associated recombination protein A"/>
    <property type="match status" value="1"/>
</dbReference>
<sequence>MDLFDYHLNQELKTQAPLAARMRPRTFDEFYGQEEIVGEGKMLQRAVLADHLFSSIILWGPPGTGKTTLAQIIANYSKSYFVTISAVMAGKGELKIVIEEALERRRLYNKRTILFVDEVHRWNRAQQDALLPSIENGLIILIGATTQNPYFDVIPALVSRSRVFSLKPLDEHALEHILTNALHDEERGYGKISVEMDEDARSHLIHICGGDARNLLNALELAVESTPKDQNGQIHITLQDAQESIQHRAVRYDKSADEHYDTISAFIKSVRGSDPDAALYWLAKMLHAGEDPRFILRRLLILAGEDIGLADPQALQVAASAAYAYEYVGLPEGVFPIVEATLYLATAPKSNSSLAYFKALEEIEQNGAGPVPVHLMDANRDKNTLGHGKGYQYPHSFEGHFISQQYLPDELMGVRFYEPSDQGKEKPIAERVAQWRNAQRQALKDQFSQWADQPLTNKGK</sequence>
<dbReference type="CDD" id="cd18139">
    <property type="entry name" value="HLD_clamp_RarA"/>
    <property type="match status" value="1"/>
</dbReference>
<dbReference type="InterPro" id="IPR027417">
    <property type="entry name" value="P-loop_NTPase"/>
</dbReference>
<dbReference type="InterPro" id="IPR021886">
    <property type="entry name" value="MgsA_C"/>
</dbReference>
<dbReference type="Gene3D" id="1.10.8.60">
    <property type="match status" value="1"/>
</dbReference>
<dbReference type="Proteomes" id="UP000064249">
    <property type="component" value="Unassembled WGS sequence"/>
</dbReference>
<dbReference type="PANTHER" id="PTHR13779">
    <property type="entry name" value="WERNER HELICASE-INTERACTING PROTEIN 1 FAMILY MEMBER"/>
    <property type="match status" value="1"/>
</dbReference>
<dbReference type="GO" id="GO:0006310">
    <property type="term" value="P:DNA recombination"/>
    <property type="evidence" value="ECO:0007669"/>
    <property type="project" value="InterPro"/>
</dbReference>
<evidence type="ECO:0000256" key="6">
    <source>
        <dbReference type="ARBA" id="ARBA00022840"/>
    </source>
</evidence>
<evidence type="ECO:0000256" key="4">
    <source>
        <dbReference type="ARBA" id="ARBA00022705"/>
    </source>
</evidence>
<dbReference type="InterPro" id="IPR003593">
    <property type="entry name" value="AAA+_ATPase"/>
</dbReference>
<dbReference type="FunFam" id="1.20.272.10:FF:000001">
    <property type="entry name" value="Putative AAA family ATPase"/>
    <property type="match status" value="1"/>
</dbReference>
<dbReference type="Gene3D" id="1.10.3710.10">
    <property type="entry name" value="DNA polymerase III clamp loader subunits, C-terminal domain"/>
    <property type="match status" value="1"/>
</dbReference>
<comment type="similarity">
    <text evidence="2">Belongs to the AAA ATPase family. RarA/MGS1/WRNIP1 subfamily.</text>
</comment>
<feature type="domain" description="AAA+ ATPase" evidence="7">
    <location>
        <begin position="52"/>
        <end position="169"/>
    </location>
</feature>
<dbReference type="Pfam" id="PF16193">
    <property type="entry name" value="AAA_assoc_2"/>
    <property type="match status" value="1"/>
</dbReference>
<proteinExistence type="inferred from homology"/>
<accession>A0A101FYI3</accession>
<dbReference type="SMART" id="SM00382">
    <property type="entry name" value="AAA"/>
    <property type="match status" value="1"/>
</dbReference>
<dbReference type="EMBL" id="LGFU01000009">
    <property type="protein sequence ID" value="KUK46746.1"/>
    <property type="molecule type" value="Genomic_DNA"/>
</dbReference>
<dbReference type="Pfam" id="PF05496">
    <property type="entry name" value="RuvB_N"/>
    <property type="match status" value="1"/>
</dbReference>
<dbReference type="AlphaFoldDB" id="A0A101FYI3"/>
<dbReference type="NCBIfam" id="NF009881">
    <property type="entry name" value="PRK13341.1-2"/>
    <property type="match status" value="1"/>
</dbReference>
<keyword evidence="4" id="KW-0235">DNA replication</keyword>
<dbReference type="GO" id="GO:0003677">
    <property type="term" value="F:DNA binding"/>
    <property type="evidence" value="ECO:0007669"/>
    <property type="project" value="InterPro"/>
</dbReference>
<dbReference type="SUPFAM" id="SSF52540">
    <property type="entry name" value="P-loop containing nucleoside triphosphate hydrolases"/>
    <property type="match status" value="1"/>
</dbReference>
<name>A0A101FYI3_9CHLR</name>
<dbReference type="PATRIC" id="fig|167964.4.peg.672"/>
<evidence type="ECO:0000313" key="8">
    <source>
        <dbReference type="EMBL" id="KUK46746.1"/>
    </source>
</evidence>
<dbReference type="GO" id="GO:0000731">
    <property type="term" value="P:DNA synthesis involved in DNA repair"/>
    <property type="evidence" value="ECO:0007669"/>
    <property type="project" value="TreeGrafter"/>
</dbReference>
<dbReference type="InterPro" id="IPR008824">
    <property type="entry name" value="RuvB-like_N"/>
</dbReference>